<proteinExistence type="predicted"/>
<protein>
    <submittedName>
        <fullName evidence="1">Uncharacterized protein</fullName>
    </submittedName>
</protein>
<comment type="caution">
    <text evidence="1">The sequence shown here is derived from an EMBL/GenBank/DDBJ whole genome shotgun (WGS) entry which is preliminary data.</text>
</comment>
<organism evidence="1 2">
    <name type="scientific">Siphonobacter curvatus</name>
    <dbReference type="NCBI Taxonomy" id="2094562"/>
    <lineage>
        <taxon>Bacteria</taxon>
        <taxon>Pseudomonadati</taxon>
        <taxon>Bacteroidota</taxon>
        <taxon>Cytophagia</taxon>
        <taxon>Cytophagales</taxon>
        <taxon>Cytophagaceae</taxon>
        <taxon>Siphonobacter</taxon>
    </lineage>
</organism>
<name>A0A2S7IG87_9BACT</name>
<keyword evidence="2" id="KW-1185">Reference proteome</keyword>
<evidence type="ECO:0000313" key="1">
    <source>
        <dbReference type="EMBL" id="PQA54437.1"/>
    </source>
</evidence>
<dbReference type="AlphaFoldDB" id="A0A2S7IG87"/>
<accession>A0A2S7IG87</accession>
<reference evidence="2" key="1">
    <citation type="submission" date="2018-02" db="EMBL/GenBank/DDBJ databases">
        <title>Genome sequencing of Solimonas sp. HR-BB.</title>
        <authorList>
            <person name="Lee Y."/>
            <person name="Jeon C.O."/>
        </authorList>
    </citation>
    <scope>NUCLEOTIDE SEQUENCE [LARGE SCALE GENOMIC DNA]</scope>
    <source>
        <strain evidence="2">HR-U</strain>
    </source>
</reference>
<sequence>MTNEGIAEESWVGTFDFSNPSVENFYKLFSTLYLQKYSFCETAKSETIYTYNKVLLQNKTNE</sequence>
<dbReference type="EMBL" id="PTRA01000006">
    <property type="protein sequence ID" value="PQA54437.1"/>
    <property type="molecule type" value="Genomic_DNA"/>
</dbReference>
<evidence type="ECO:0000313" key="2">
    <source>
        <dbReference type="Proteomes" id="UP000239590"/>
    </source>
</evidence>
<dbReference type="Proteomes" id="UP000239590">
    <property type="component" value="Unassembled WGS sequence"/>
</dbReference>
<gene>
    <name evidence="1" type="ORF">C5O19_22065</name>
</gene>